<organism evidence="1 2">
    <name type="scientific">Streptomyces niveus</name>
    <name type="common">Streptomyces spheroides</name>
    <dbReference type="NCBI Taxonomy" id="193462"/>
    <lineage>
        <taxon>Bacteria</taxon>
        <taxon>Bacillati</taxon>
        <taxon>Actinomycetota</taxon>
        <taxon>Actinomycetes</taxon>
        <taxon>Kitasatosporales</taxon>
        <taxon>Streptomycetaceae</taxon>
        <taxon>Streptomyces</taxon>
    </lineage>
</organism>
<evidence type="ECO:0000313" key="1">
    <source>
        <dbReference type="EMBL" id="AQU64914.1"/>
    </source>
</evidence>
<accession>A0A1U9QKW1</accession>
<evidence type="ECO:0000313" key="2">
    <source>
        <dbReference type="Proteomes" id="UP000189677"/>
    </source>
</evidence>
<dbReference type="Proteomes" id="UP000189677">
    <property type="component" value="Chromosome"/>
</dbReference>
<gene>
    <name evidence="1" type="ORF">BBN63_00155</name>
</gene>
<dbReference type="OrthoDB" id="3854670at2"/>
<dbReference type="AlphaFoldDB" id="A0A1U9QKW1"/>
<dbReference type="EMBL" id="CP018047">
    <property type="protein sequence ID" value="AQU64914.1"/>
    <property type="molecule type" value="Genomic_DNA"/>
</dbReference>
<dbReference type="RefSeq" id="WP_078073386.1">
    <property type="nucleotide sequence ID" value="NZ_CP018047.1"/>
</dbReference>
<protein>
    <submittedName>
        <fullName evidence="1">Uncharacterized protein</fullName>
    </submittedName>
</protein>
<keyword evidence="2" id="KW-1185">Reference proteome</keyword>
<dbReference type="KEGG" id="snw:BBN63_00155"/>
<reference evidence="1 2" key="1">
    <citation type="submission" date="2016-11" db="EMBL/GenBank/DDBJ databases">
        <title>Complete genome sequence of Streptomyces niveus SCSIO 3406.</title>
        <authorList>
            <person name="Zhu Q."/>
            <person name="Cheng W."/>
            <person name="Song Y."/>
            <person name="Li Q."/>
            <person name="Ju J."/>
        </authorList>
    </citation>
    <scope>NUCLEOTIDE SEQUENCE [LARGE SCALE GENOMIC DNA]</scope>
    <source>
        <strain evidence="1 2">SCSIO 3406</strain>
    </source>
</reference>
<sequence>MAFFLEMLTTPFNGSGLDATFSYWRRRARTAPPGSDRGEIPRTILGIGDALDFAGCSDFYLQVVEAEQGEPLNSVLDHWWQIAQDIRREQPEA</sequence>
<name>A0A1U9QKW1_STRNV</name>
<proteinExistence type="predicted"/>